<evidence type="ECO:0000313" key="1">
    <source>
        <dbReference type="EMBL" id="KAL0104128.1"/>
    </source>
</evidence>
<evidence type="ECO:0000313" key="2">
    <source>
        <dbReference type="Proteomes" id="UP001430953"/>
    </source>
</evidence>
<dbReference type="EMBL" id="JADYXP020000020">
    <property type="protein sequence ID" value="KAL0104128.1"/>
    <property type="molecule type" value="Genomic_DNA"/>
</dbReference>
<protein>
    <submittedName>
        <fullName evidence="1">Uncharacterized protein</fullName>
    </submittedName>
</protein>
<reference evidence="1 2" key="1">
    <citation type="submission" date="2023-03" db="EMBL/GenBank/DDBJ databases">
        <title>High recombination rates correlate with genetic variation in Cardiocondyla obscurior ants.</title>
        <authorList>
            <person name="Errbii M."/>
        </authorList>
    </citation>
    <scope>NUCLEOTIDE SEQUENCE [LARGE SCALE GENOMIC DNA]</scope>
    <source>
        <strain evidence="1">Alpha-2009</strain>
        <tissue evidence="1">Whole body</tissue>
    </source>
</reference>
<accession>A0AAW2EK68</accession>
<dbReference type="AlphaFoldDB" id="A0AAW2EK68"/>
<proteinExistence type="predicted"/>
<dbReference type="Proteomes" id="UP001430953">
    <property type="component" value="Unassembled WGS sequence"/>
</dbReference>
<name>A0AAW2EK68_9HYME</name>
<sequence length="77" mass="8532">MNIQYEIRPRLGPCAGYMSFPFCLVVPADRQRSNPPVSPPDLSPDDVLTALFSAMRGFPNASVQDRPERVFVGTVVH</sequence>
<comment type="caution">
    <text evidence="1">The sequence shown here is derived from an EMBL/GenBank/DDBJ whole genome shotgun (WGS) entry which is preliminary data.</text>
</comment>
<organism evidence="1 2">
    <name type="scientific">Cardiocondyla obscurior</name>
    <dbReference type="NCBI Taxonomy" id="286306"/>
    <lineage>
        <taxon>Eukaryota</taxon>
        <taxon>Metazoa</taxon>
        <taxon>Ecdysozoa</taxon>
        <taxon>Arthropoda</taxon>
        <taxon>Hexapoda</taxon>
        <taxon>Insecta</taxon>
        <taxon>Pterygota</taxon>
        <taxon>Neoptera</taxon>
        <taxon>Endopterygota</taxon>
        <taxon>Hymenoptera</taxon>
        <taxon>Apocrita</taxon>
        <taxon>Aculeata</taxon>
        <taxon>Formicoidea</taxon>
        <taxon>Formicidae</taxon>
        <taxon>Myrmicinae</taxon>
        <taxon>Cardiocondyla</taxon>
    </lineage>
</organism>
<gene>
    <name evidence="1" type="ORF">PUN28_017084</name>
</gene>
<keyword evidence="2" id="KW-1185">Reference proteome</keyword>